<dbReference type="KEGG" id="phm:PSMK_02920"/>
<reference evidence="1 2" key="1">
    <citation type="submission" date="2012-02" db="EMBL/GenBank/DDBJ databases">
        <title>Complete genome sequence of Phycisphaera mikurensis NBRC 102666.</title>
        <authorList>
            <person name="Ankai A."/>
            <person name="Hosoyama A."/>
            <person name="Terui Y."/>
            <person name="Sekine M."/>
            <person name="Fukai R."/>
            <person name="Kato Y."/>
            <person name="Nakamura S."/>
            <person name="Yamada-Narita S."/>
            <person name="Kawakoshi A."/>
            <person name="Fukunaga Y."/>
            <person name="Yamazaki S."/>
            <person name="Fujita N."/>
        </authorList>
    </citation>
    <scope>NUCLEOTIDE SEQUENCE [LARGE SCALE GENOMIC DNA]</scope>
    <source>
        <strain evidence="2">NBRC 102666 / KCTC 22515 / FYK2301M01</strain>
    </source>
</reference>
<dbReference type="RefSeq" id="WP_014435671.1">
    <property type="nucleotide sequence ID" value="NC_017080.1"/>
</dbReference>
<dbReference type="Proteomes" id="UP000007881">
    <property type="component" value="Chromosome"/>
</dbReference>
<dbReference type="EMBL" id="AP012338">
    <property type="protein sequence ID" value="BAM02451.1"/>
    <property type="molecule type" value="Genomic_DNA"/>
</dbReference>
<sequence>MTDTPLPDDELRGFLREMVEAQQSGKHEPVMGFAPARGRRVWVKAAEGGEETPLCEGITPKQLRALAAAGLMSVTTPRSYWRLRLRPAAFDAVSGTI</sequence>
<keyword evidence="2" id="KW-1185">Reference proteome</keyword>
<accession>I0IB13</accession>
<dbReference type="HOGENOM" id="CLU_2344232_0_0_0"/>
<gene>
    <name evidence="1" type="ordered locus">PSMK_02920</name>
</gene>
<name>I0IB13_PHYMF</name>
<evidence type="ECO:0000313" key="1">
    <source>
        <dbReference type="EMBL" id="BAM02451.1"/>
    </source>
</evidence>
<proteinExistence type="predicted"/>
<organism evidence="1 2">
    <name type="scientific">Phycisphaera mikurensis (strain NBRC 102666 / KCTC 22515 / FYK2301M01)</name>
    <dbReference type="NCBI Taxonomy" id="1142394"/>
    <lineage>
        <taxon>Bacteria</taxon>
        <taxon>Pseudomonadati</taxon>
        <taxon>Planctomycetota</taxon>
        <taxon>Phycisphaerae</taxon>
        <taxon>Phycisphaerales</taxon>
        <taxon>Phycisphaeraceae</taxon>
        <taxon>Phycisphaera</taxon>
    </lineage>
</organism>
<dbReference type="AlphaFoldDB" id="I0IB13"/>
<protein>
    <submittedName>
        <fullName evidence="1">Uncharacterized protein</fullName>
    </submittedName>
</protein>
<evidence type="ECO:0000313" key="2">
    <source>
        <dbReference type="Proteomes" id="UP000007881"/>
    </source>
</evidence>
<dbReference type="STRING" id="1142394.PSMK_02920"/>